<organism evidence="1 2">
    <name type="scientific">Mycolicibacterium wolinskyi</name>
    <dbReference type="NCBI Taxonomy" id="59750"/>
    <lineage>
        <taxon>Bacteria</taxon>
        <taxon>Bacillati</taxon>
        <taxon>Actinomycetota</taxon>
        <taxon>Actinomycetes</taxon>
        <taxon>Mycobacteriales</taxon>
        <taxon>Mycobacteriaceae</taxon>
        <taxon>Mycolicibacterium</taxon>
    </lineage>
</organism>
<protein>
    <submittedName>
        <fullName evidence="1">Uncharacterized protein</fullName>
    </submittedName>
</protein>
<keyword evidence="2" id="KW-1185">Reference proteome</keyword>
<proteinExistence type="predicted"/>
<sequence length="124" mass="13293">MSFSSRKSSRRFSEEPAMDGIRIHAVDLQDARRRADKQRADAPELPVLLDIEVLIDRDIHAAFAALDGVPSGHALRYIGTPRGLAGLIADVQRLGIADGVVLKPLAGSPVTDLMLEELAPGLCA</sequence>
<gene>
    <name evidence="1" type="ORF">AFM11_19330</name>
</gene>
<name>A0A132PJX6_9MYCO</name>
<dbReference type="STRING" id="59750.AWC31_15415"/>
<accession>A0A132PJX6</accession>
<evidence type="ECO:0000313" key="1">
    <source>
        <dbReference type="EMBL" id="KWX22650.1"/>
    </source>
</evidence>
<comment type="caution">
    <text evidence="1">The sequence shown here is derived from an EMBL/GenBank/DDBJ whole genome shotgun (WGS) entry which is preliminary data.</text>
</comment>
<dbReference type="AlphaFoldDB" id="A0A132PJX6"/>
<evidence type="ECO:0000313" key="2">
    <source>
        <dbReference type="Proteomes" id="UP000070612"/>
    </source>
</evidence>
<reference evidence="1 2" key="1">
    <citation type="submission" date="2015-07" db="EMBL/GenBank/DDBJ databases">
        <title>A draft genome sequence of Mycobacterium wolinskyi.</title>
        <authorList>
            <person name="de Man T.J."/>
            <person name="Perry K.A."/>
            <person name="Coulliette A.D."/>
            <person name="Jensen B."/>
            <person name="Toney N.C."/>
            <person name="Limbago B.M."/>
            <person name="Noble-Wang J."/>
        </authorList>
    </citation>
    <scope>NUCLEOTIDE SEQUENCE [LARGE SCALE GENOMIC DNA]</scope>
    <source>
        <strain evidence="1 2">CDC_01</strain>
    </source>
</reference>
<dbReference type="EMBL" id="LGTW01000012">
    <property type="protein sequence ID" value="KWX22650.1"/>
    <property type="molecule type" value="Genomic_DNA"/>
</dbReference>
<dbReference type="Proteomes" id="UP000070612">
    <property type="component" value="Unassembled WGS sequence"/>
</dbReference>
<dbReference type="PATRIC" id="fig|59750.3.peg.1199"/>